<dbReference type="RefSeq" id="WP_258388127.1">
    <property type="nucleotide sequence ID" value="NZ_CP091430.1"/>
</dbReference>
<sequence length="67" mass="7778">MAFYRVKYMVNKAAGTGRLDMENKYGMVDTDADKNNDVEFRKVIKEALSQLERVPQNEIKIVSYSEE</sequence>
<evidence type="ECO:0008006" key="3">
    <source>
        <dbReference type="Google" id="ProtNLM"/>
    </source>
</evidence>
<evidence type="ECO:0000313" key="2">
    <source>
        <dbReference type="Proteomes" id="UP001057877"/>
    </source>
</evidence>
<dbReference type="Proteomes" id="UP001057877">
    <property type="component" value="Chromosome"/>
</dbReference>
<protein>
    <recommendedName>
        <fullName evidence="3">DUF1659 domain-containing protein</fullName>
    </recommendedName>
</protein>
<name>A0ABY5SH65_9BACL</name>
<keyword evidence="2" id="KW-1185">Reference proteome</keyword>
<proteinExistence type="predicted"/>
<organism evidence="1 2">
    <name type="scientific">Paenibacillus spongiae</name>
    <dbReference type="NCBI Taxonomy" id="2909671"/>
    <lineage>
        <taxon>Bacteria</taxon>
        <taxon>Bacillati</taxon>
        <taxon>Bacillota</taxon>
        <taxon>Bacilli</taxon>
        <taxon>Bacillales</taxon>
        <taxon>Paenibacillaceae</taxon>
        <taxon>Paenibacillus</taxon>
    </lineage>
</organism>
<accession>A0ABY5SH65</accession>
<evidence type="ECO:0000313" key="1">
    <source>
        <dbReference type="EMBL" id="UVI32067.1"/>
    </source>
</evidence>
<reference evidence="1" key="1">
    <citation type="submission" date="2022-01" db="EMBL/GenBank/DDBJ databases">
        <title>Paenibacillus spongiae sp. nov., isolated from marine sponge.</title>
        <authorList>
            <person name="Li Z."/>
            <person name="Zhang M."/>
        </authorList>
    </citation>
    <scope>NUCLEOTIDE SEQUENCE</scope>
    <source>
        <strain evidence="1">PHS-Z3</strain>
    </source>
</reference>
<gene>
    <name evidence="1" type="ORF">L1F29_09720</name>
</gene>
<dbReference type="EMBL" id="CP091430">
    <property type="protein sequence ID" value="UVI32067.1"/>
    <property type="molecule type" value="Genomic_DNA"/>
</dbReference>